<dbReference type="InterPro" id="IPR016181">
    <property type="entry name" value="Acyl_CoA_acyltransferase"/>
</dbReference>
<dbReference type="EMBL" id="JUFZ01000044">
    <property type="protein sequence ID" value="KIC08511.1"/>
    <property type="molecule type" value="Genomic_DNA"/>
</dbReference>
<name>A0A0C1GSU7_9NEIS</name>
<comment type="caution">
    <text evidence="2">The sequence shown here is derived from an EMBL/GenBank/DDBJ whole genome shotgun (WGS) entry which is preliminary data.</text>
</comment>
<dbReference type="GO" id="GO:0016747">
    <property type="term" value="F:acyltransferase activity, transferring groups other than amino-acyl groups"/>
    <property type="evidence" value="ECO:0007669"/>
    <property type="project" value="InterPro"/>
</dbReference>
<gene>
    <name evidence="2" type="ORF">MCC93_11810</name>
</gene>
<dbReference type="PROSITE" id="PS51186">
    <property type="entry name" value="GNAT"/>
    <property type="match status" value="1"/>
</dbReference>
<dbReference type="PANTHER" id="PTHR43610">
    <property type="entry name" value="BLL6696 PROTEIN"/>
    <property type="match status" value="1"/>
</dbReference>
<dbReference type="Gene3D" id="3.40.630.30">
    <property type="match status" value="1"/>
</dbReference>
<dbReference type="Pfam" id="PF13302">
    <property type="entry name" value="Acetyltransf_3"/>
    <property type="match status" value="1"/>
</dbReference>
<dbReference type="PANTHER" id="PTHR43610:SF1">
    <property type="entry name" value="N-ACETYLTRANSFERASE DOMAIN-CONTAINING PROTEIN"/>
    <property type="match status" value="1"/>
</dbReference>
<evidence type="ECO:0000313" key="3">
    <source>
        <dbReference type="Proteomes" id="UP000031390"/>
    </source>
</evidence>
<feature type="domain" description="N-acetyltransferase" evidence="1">
    <location>
        <begin position="38"/>
        <end position="199"/>
    </location>
</feature>
<sequence length="218" mass="24647">MPSVKTLYKGRLKTQIFKYKGNPMADFSSVPVLSFDRVRLEPLTAAHEAGLREAVCDGEVWKLNVTSAPEPDQVADYIRTATQTRLAFAVIDEDTGKIVGSTSLYHIDPTIPRLYIGFTWYALSARRTRINTACKIMLLDYVFDTLNCRCACWQTDNLNTASQRAIERLGAHQDGILRCHKLRKDGSVRDTVEYSLLREEWPQARVKLLEKAAAYDAS</sequence>
<keyword evidence="2" id="KW-0808">Transferase</keyword>
<evidence type="ECO:0000313" key="2">
    <source>
        <dbReference type="EMBL" id="KIC08511.1"/>
    </source>
</evidence>
<protein>
    <submittedName>
        <fullName evidence="2">GCN5 family N-acetyltransferase</fullName>
    </submittedName>
</protein>
<evidence type="ECO:0000259" key="1">
    <source>
        <dbReference type="PROSITE" id="PS51186"/>
    </source>
</evidence>
<dbReference type="SUPFAM" id="SSF55729">
    <property type="entry name" value="Acyl-CoA N-acyltransferases (Nat)"/>
    <property type="match status" value="1"/>
</dbReference>
<dbReference type="AlphaFoldDB" id="A0A0C1GSU7"/>
<dbReference type="PATRIC" id="fig|1056807.3.peg.1140"/>
<accession>A0A0C1GSU7</accession>
<reference evidence="2 3" key="1">
    <citation type="submission" date="2014-12" db="EMBL/GenBank/DDBJ databases">
        <title>Genome sequence of Morococcus cerebrosus.</title>
        <authorList>
            <person name="Shin S.-K."/>
            <person name="Yi H."/>
        </authorList>
    </citation>
    <scope>NUCLEOTIDE SEQUENCE [LARGE SCALE GENOMIC DNA]</scope>
    <source>
        <strain evidence="2 3">CIP 81.93</strain>
    </source>
</reference>
<proteinExistence type="predicted"/>
<organism evidence="2 3">
    <name type="scientific">Morococcus cerebrosus</name>
    <dbReference type="NCBI Taxonomy" id="1056807"/>
    <lineage>
        <taxon>Bacteria</taxon>
        <taxon>Pseudomonadati</taxon>
        <taxon>Pseudomonadota</taxon>
        <taxon>Betaproteobacteria</taxon>
        <taxon>Neisseriales</taxon>
        <taxon>Neisseriaceae</taxon>
        <taxon>Morococcus</taxon>
    </lineage>
</organism>
<dbReference type="Proteomes" id="UP000031390">
    <property type="component" value="Unassembled WGS sequence"/>
</dbReference>
<dbReference type="InterPro" id="IPR000182">
    <property type="entry name" value="GNAT_dom"/>
</dbReference>